<evidence type="ECO:0000313" key="5">
    <source>
        <dbReference type="EMBL" id="CAL1165127.1"/>
    </source>
</evidence>
<dbReference type="InterPro" id="IPR012314">
    <property type="entry name" value="Pept_M12B_GON-ADAMTSs"/>
</dbReference>
<feature type="domain" description="GON" evidence="3">
    <location>
        <begin position="83"/>
        <end position="166"/>
    </location>
</feature>
<sequence>MNERFRWHRLRGPCLALLVSALVPKALALCENEPADAGDWLLYFNGASYLNLPETDNWSRYGGKQTTWSKLMLRRDPQVGDTSVLVDLRDRTYAVSEESESAWGIAADCSGAPSVGEMSINLTGTPFAYKALCQTAAGFESFGSVSCDDNQTCTATCGGICGFCGLGIKTTTMAELQVVDECAFILGVRSWATTTSLTSTITSTTSSTSSTHTSTTYLGNTTTSTSSNSITSTTITTTTLSTTTSSSSTTTETVTASTTTQVDGYYYYRFSPSQIASEDPGAACCCAHAVAELYFRNCGADVETATAVASNPRGSWASWGPAHAIDQLSGTKWRDTRRQPLVIEWPVLTLVDSYSYLTAADCPDNDPVAFELHGSQDGVYWILLDSRVMSEPPPSTAWRPAQTEWFTFKNCTETTTATTVTRTETSATTTSSVTTSITGTTTASTTTSPEGAFVVLLTFGTCAMQQLHPILAQTECEEAARKLQLPDTSVETTGQANRPEGCYFFEGDELWMGVNPASEGHGAETSGPSENETRYPICSSVPNGNRISANRAGQQGLILTPLVLVLVHLPLRW</sequence>
<dbReference type="GO" id="GO:0008270">
    <property type="term" value="F:zinc ion binding"/>
    <property type="evidence" value="ECO:0007669"/>
    <property type="project" value="InterPro"/>
</dbReference>
<evidence type="ECO:0000259" key="3">
    <source>
        <dbReference type="Pfam" id="PF08685"/>
    </source>
</evidence>
<feature type="signal peptide" evidence="2">
    <location>
        <begin position="1"/>
        <end position="28"/>
    </location>
</feature>
<dbReference type="Proteomes" id="UP001152797">
    <property type="component" value="Unassembled WGS sequence"/>
</dbReference>
<feature type="chain" id="PRO_5043271439" description="GON domain-containing protein" evidence="2">
    <location>
        <begin position="29"/>
        <end position="573"/>
    </location>
</feature>
<proteinExistence type="predicted"/>
<dbReference type="AlphaFoldDB" id="A0A9P1DKB2"/>
<dbReference type="OrthoDB" id="433250at2759"/>
<evidence type="ECO:0000313" key="4">
    <source>
        <dbReference type="EMBL" id="CAI4011752.1"/>
    </source>
</evidence>
<keyword evidence="1" id="KW-0479">Metal-binding</keyword>
<evidence type="ECO:0000313" key="6">
    <source>
        <dbReference type="Proteomes" id="UP001152797"/>
    </source>
</evidence>
<dbReference type="GO" id="GO:0004222">
    <property type="term" value="F:metalloendopeptidase activity"/>
    <property type="evidence" value="ECO:0007669"/>
    <property type="project" value="InterPro"/>
</dbReference>
<organism evidence="4">
    <name type="scientific">Cladocopium goreaui</name>
    <dbReference type="NCBI Taxonomy" id="2562237"/>
    <lineage>
        <taxon>Eukaryota</taxon>
        <taxon>Sar</taxon>
        <taxon>Alveolata</taxon>
        <taxon>Dinophyceae</taxon>
        <taxon>Suessiales</taxon>
        <taxon>Symbiodiniaceae</taxon>
        <taxon>Cladocopium</taxon>
    </lineage>
</organism>
<reference evidence="4" key="1">
    <citation type="submission" date="2022-10" db="EMBL/GenBank/DDBJ databases">
        <authorList>
            <person name="Chen Y."/>
            <person name="Dougan E. K."/>
            <person name="Chan C."/>
            <person name="Rhodes N."/>
            <person name="Thang M."/>
        </authorList>
    </citation>
    <scope>NUCLEOTIDE SEQUENCE</scope>
</reference>
<accession>A0A9P1DKB2</accession>
<dbReference type="EMBL" id="CAMXCT030005223">
    <property type="protein sequence ID" value="CAL4799064.1"/>
    <property type="molecule type" value="Genomic_DNA"/>
</dbReference>
<evidence type="ECO:0000256" key="1">
    <source>
        <dbReference type="ARBA" id="ARBA00022723"/>
    </source>
</evidence>
<name>A0A9P1DKB2_9DINO</name>
<gene>
    <name evidence="4" type="ORF">C1SCF055_LOCUS36882</name>
</gene>
<keyword evidence="2" id="KW-0732">Signal</keyword>
<evidence type="ECO:0000256" key="2">
    <source>
        <dbReference type="SAM" id="SignalP"/>
    </source>
</evidence>
<dbReference type="EMBL" id="CAMXCT010005223">
    <property type="protein sequence ID" value="CAI4011752.1"/>
    <property type="molecule type" value="Genomic_DNA"/>
</dbReference>
<reference evidence="5" key="2">
    <citation type="submission" date="2024-04" db="EMBL/GenBank/DDBJ databases">
        <authorList>
            <person name="Chen Y."/>
            <person name="Shah S."/>
            <person name="Dougan E. K."/>
            <person name="Thang M."/>
            <person name="Chan C."/>
        </authorList>
    </citation>
    <scope>NUCLEOTIDE SEQUENCE [LARGE SCALE GENOMIC DNA]</scope>
</reference>
<protein>
    <recommendedName>
        <fullName evidence="3">GON domain-containing protein</fullName>
    </recommendedName>
</protein>
<dbReference type="Pfam" id="PF08685">
    <property type="entry name" value="GON"/>
    <property type="match status" value="1"/>
</dbReference>
<keyword evidence="6" id="KW-1185">Reference proteome</keyword>
<dbReference type="EMBL" id="CAMXCT020005223">
    <property type="protein sequence ID" value="CAL1165127.1"/>
    <property type="molecule type" value="Genomic_DNA"/>
</dbReference>
<comment type="caution">
    <text evidence="4">The sequence shown here is derived from an EMBL/GenBank/DDBJ whole genome shotgun (WGS) entry which is preliminary data.</text>
</comment>